<protein>
    <submittedName>
        <fullName evidence="1">Uncharacterized protein</fullName>
    </submittedName>
</protein>
<sequence length="86" mass="9636">MLPGLSSPVIRKSLRRQDNLHAAKNGKILEPVSKILSKKKNQKKIENFSGFRNIPNLLLLLYSKAKIAFLHSAGLSRSERSGSFFT</sequence>
<evidence type="ECO:0000313" key="1">
    <source>
        <dbReference type="EMBL" id="AMQ56738.1"/>
    </source>
</evidence>
<dbReference type="KEGG" id="alm:AO498_09905"/>
<dbReference type="PATRIC" id="fig|1727163.4.peg.2071"/>
<keyword evidence="2" id="KW-1185">Reference proteome</keyword>
<reference evidence="2" key="1">
    <citation type="submission" date="2015-09" db="EMBL/GenBank/DDBJ databases">
        <title>Complete sequence of Algoriphagus sp. M8-2.</title>
        <authorList>
            <person name="Shintani M."/>
        </authorList>
    </citation>
    <scope>NUCLEOTIDE SEQUENCE [LARGE SCALE GENOMIC DNA]</scope>
    <source>
        <strain evidence="2">M8-2</strain>
    </source>
</reference>
<dbReference type="EMBL" id="CP012836">
    <property type="protein sequence ID" value="AMQ56738.1"/>
    <property type="molecule type" value="Genomic_DNA"/>
</dbReference>
<proteinExistence type="predicted"/>
<reference evidence="1 2" key="2">
    <citation type="journal article" date="2016" name="Genome Announc.">
        <title>Complete Genome Sequence of Algoriphagus sp. Strain M8-2, Isolated from a Brackish Lake.</title>
        <authorList>
            <person name="Muraguchi Y."/>
            <person name="Kushimoto K."/>
            <person name="Ohtsubo Y."/>
            <person name="Suzuki T."/>
            <person name="Dohra H."/>
            <person name="Kimbara K."/>
            <person name="Shintani M."/>
        </authorList>
    </citation>
    <scope>NUCLEOTIDE SEQUENCE [LARGE SCALE GENOMIC DNA]</scope>
    <source>
        <strain evidence="1 2">M8-2</strain>
    </source>
</reference>
<name>A0A142ENN3_9BACT</name>
<gene>
    <name evidence="1" type="ORF">AO498_09905</name>
</gene>
<dbReference type="AlphaFoldDB" id="A0A142ENN3"/>
<dbReference type="Proteomes" id="UP000073816">
    <property type="component" value="Chromosome"/>
</dbReference>
<accession>A0A142ENN3</accession>
<evidence type="ECO:0000313" key="2">
    <source>
        <dbReference type="Proteomes" id="UP000073816"/>
    </source>
</evidence>
<organism evidence="1 2">
    <name type="scientific">Algoriphagus sanaruensis</name>
    <dbReference type="NCBI Taxonomy" id="1727163"/>
    <lineage>
        <taxon>Bacteria</taxon>
        <taxon>Pseudomonadati</taxon>
        <taxon>Bacteroidota</taxon>
        <taxon>Cytophagia</taxon>
        <taxon>Cytophagales</taxon>
        <taxon>Cyclobacteriaceae</taxon>
        <taxon>Algoriphagus</taxon>
    </lineage>
</organism>